<dbReference type="Gramene" id="AET5Gv20181400.43">
    <property type="protein sequence ID" value="AET5Gv20181400.43"/>
    <property type="gene ID" value="AET5Gv20181400"/>
</dbReference>
<sequence length="138" mass="15627">SFGSVFRMNKLQGDALNENILRIVCVLNSSNSSVKQVHYCSIILQPIDLKVDEETLMKLVPFWRTSLAPAGTPSTQFYFRQFEVHPIKIIASFRPGRSQTSYSSSQEALRALLHSVIKVLLKQLSSYYSLVLNSYLVI</sequence>
<proteinExistence type="predicted"/>
<dbReference type="GO" id="GO:0045053">
    <property type="term" value="P:protein retention in Golgi apparatus"/>
    <property type="evidence" value="ECO:0007669"/>
    <property type="project" value="TreeGrafter"/>
</dbReference>
<dbReference type="InterPro" id="IPR026847">
    <property type="entry name" value="VPS13"/>
</dbReference>
<dbReference type="GO" id="GO:0006623">
    <property type="term" value="P:protein targeting to vacuole"/>
    <property type="evidence" value="ECO:0007669"/>
    <property type="project" value="TreeGrafter"/>
</dbReference>
<dbReference type="PANTHER" id="PTHR16166">
    <property type="entry name" value="VACUOLAR PROTEIN SORTING-ASSOCIATED PROTEIN VPS13"/>
    <property type="match status" value="1"/>
</dbReference>
<reference evidence="2" key="2">
    <citation type="journal article" date="2017" name="Nat. Plants">
        <title>The Aegilops tauschii genome reveals multiple impacts of transposons.</title>
        <authorList>
            <person name="Zhao G."/>
            <person name="Zou C."/>
            <person name="Li K."/>
            <person name="Wang K."/>
            <person name="Li T."/>
            <person name="Gao L."/>
            <person name="Zhang X."/>
            <person name="Wang H."/>
            <person name="Yang Z."/>
            <person name="Liu X."/>
            <person name="Jiang W."/>
            <person name="Mao L."/>
            <person name="Kong X."/>
            <person name="Jiao Y."/>
            <person name="Jia J."/>
        </authorList>
    </citation>
    <scope>NUCLEOTIDE SEQUENCE [LARGE SCALE GENOMIC DNA]</scope>
    <source>
        <strain evidence="2">cv. AL8/78</strain>
    </source>
</reference>
<reference evidence="2" key="1">
    <citation type="journal article" date="2014" name="Science">
        <title>Ancient hybridizations among the ancestral genomes of bread wheat.</title>
        <authorList>
            <consortium name="International Wheat Genome Sequencing Consortium,"/>
            <person name="Marcussen T."/>
            <person name="Sandve S.R."/>
            <person name="Heier L."/>
            <person name="Spannagl M."/>
            <person name="Pfeifer M."/>
            <person name="Jakobsen K.S."/>
            <person name="Wulff B.B."/>
            <person name="Steuernagel B."/>
            <person name="Mayer K.F."/>
            <person name="Olsen O.A."/>
        </authorList>
    </citation>
    <scope>NUCLEOTIDE SEQUENCE [LARGE SCALE GENOMIC DNA]</scope>
    <source>
        <strain evidence="2">cv. AL8/78</strain>
    </source>
</reference>
<evidence type="ECO:0000313" key="1">
    <source>
        <dbReference type="EnsemblPlants" id="AET5Gv20181400.43"/>
    </source>
</evidence>
<accession>A0A453JT37</accession>
<dbReference type="PANTHER" id="PTHR16166:SF130">
    <property type="entry name" value="PROTEIN SORTING-ASSOCIATED PROTEIN, PUTATIVE (DUF1162)-RELATED"/>
    <property type="match status" value="1"/>
</dbReference>
<dbReference type="AlphaFoldDB" id="A0A453JT37"/>
<reference evidence="1" key="3">
    <citation type="journal article" date="2017" name="Nature">
        <title>Genome sequence of the progenitor of the wheat D genome Aegilops tauschii.</title>
        <authorList>
            <person name="Luo M.C."/>
            <person name="Gu Y.Q."/>
            <person name="Puiu D."/>
            <person name="Wang H."/>
            <person name="Twardziok S.O."/>
            <person name="Deal K.R."/>
            <person name="Huo N."/>
            <person name="Zhu T."/>
            <person name="Wang L."/>
            <person name="Wang Y."/>
            <person name="McGuire P.E."/>
            <person name="Liu S."/>
            <person name="Long H."/>
            <person name="Ramasamy R.K."/>
            <person name="Rodriguez J.C."/>
            <person name="Van S.L."/>
            <person name="Yuan L."/>
            <person name="Wang Z."/>
            <person name="Xia Z."/>
            <person name="Xiao L."/>
            <person name="Anderson O.D."/>
            <person name="Ouyang S."/>
            <person name="Liang Y."/>
            <person name="Zimin A.V."/>
            <person name="Pertea G."/>
            <person name="Qi P."/>
            <person name="Bennetzen J.L."/>
            <person name="Dai X."/>
            <person name="Dawson M.W."/>
            <person name="Muller H.G."/>
            <person name="Kugler K."/>
            <person name="Rivarola-Duarte L."/>
            <person name="Spannagl M."/>
            <person name="Mayer K.F.X."/>
            <person name="Lu F.H."/>
            <person name="Bevan M.W."/>
            <person name="Leroy P."/>
            <person name="Li P."/>
            <person name="You F.M."/>
            <person name="Sun Q."/>
            <person name="Liu Z."/>
            <person name="Lyons E."/>
            <person name="Wicker T."/>
            <person name="Salzberg S.L."/>
            <person name="Devos K.M."/>
            <person name="Dvorak J."/>
        </authorList>
    </citation>
    <scope>NUCLEOTIDE SEQUENCE [LARGE SCALE GENOMIC DNA]</scope>
    <source>
        <strain evidence="1">cv. AL8/78</strain>
    </source>
</reference>
<evidence type="ECO:0000313" key="2">
    <source>
        <dbReference type="Proteomes" id="UP000015105"/>
    </source>
</evidence>
<organism evidence="1 2">
    <name type="scientific">Aegilops tauschii subsp. strangulata</name>
    <name type="common">Goatgrass</name>
    <dbReference type="NCBI Taxonomy" id="200361"/>
    <lineage>
        <taxon>Eukaryota</taxon>
        <taxon>Viridiplantae</taxon>
        <taxon>Streptophyta</taxon>
        <taxon>Embryophyta</taxon>
        <taxon>Tracheophyta</taxon>
        <taxon>Spermatophyta</taxon>
        <taxon>Magnoliopsida</taxon>
        <taxon>Liliopsida</taxon>
        <taxon>Poales</taxon>
        <taxon>Poaceae</taxon>
        <taxon>BOP clade</taxon>
        <taxon>Pooideae</taxon>
        <taxon>Triticodae</taxon>
        <taxon>Triticeae</taxon>
        <taxon>Triticinae</taxon>
        <taxon>Aegilops</taxon>
    </lineage>
</organism>
<reference evidence="1" key="5">
    <citation type="journal article" date="2021" name="G3 (Bethesda)">
        <title>Aegilops tauschii genome assembly Aet v5.0 features greater sequence contiguity and improved annotation.</title>
        <authorList>
            <person name="Wang L."/>
            <person name="Zhu T."/>
            <person name="Rodriguez J.C."/>
            <person name="Deal K.R."/>
            <person name="Dubcovsky J."/>
            <person name="McGuire P.E."/>
            <person name="Lux T."/>
            <person name="Spannagl M."/>
            <person name="Mayer K.F.X."/>
            <person name="Baldrich P."/>
            <person name="Meyers B.C."/>
            <person name="Huo N."/>
            <person name="Gu Y.Q."/>
            <person name="Zhou H."/>
            <person name="Devos K.M."/>
            <person name="Bennetzen J.L."/>
            <person name="Unver T."/>
            <person name="Budak H."/>
            <person name="Gulick P.J."/>
            <person name="Galiba G."/>
            <person name="Kalapos B."/>
            <person name="Nelson D.R."/>
            <person name="Li P."/>
            <person name="You F.M."/>
            <person name="Luo M.C."/>
            <person name="Dvorak J."/>
        </authorList>
    </citation>
    <scope>NUCLEOTIDE SEQUENCE [LARGE SCALE GENOMIC DNA]</scope>
    <source>
        <strain evidence="1">cv. AL8/78</strain>
    </source>
</reference>
<name>A0A453JT37_AEGTS</name>
<dbReference type="Proteomes" id="UP000015105">
    <property type="component" value="Chromosome 5D"/>
</dbReference>
<dbReference type="EnsemblPlants" id="AET5Gv20181400.43">
    <property type="protein sequence ID" value="AET5Gv20181400.43"/>
    <property type="gene ID" value="AET5Gv20181400"/>
</dbReference>
<keyword evidence="2" id="KW-1185">Reference proteome</keyword>
<reference evidence="1" key="4">
    <citation type="submission" date="2019-03" db="UniProtKB">
        <authorList>
            <consortium name="EnsemblPlants"/>
        </authorList>
    </citation>
    <scope>IDENTIFICATION</scope>
</reference>
<protein>
    <submittedName>
        <fullName evidence="1">Uncharacterized protein</fullName>
    </submittedName>
</protein>